<gene>
    <name evidence="10 13" type="primary">murG</name>
    <name evidence="13" type="ORF">theurythT_10560</name>
</gene>
<keyword evidence="3 10" id="KW-0328">Glycosyltransferase</keyword>
<dbReference type="SUPFAM" id="SSF53756">
    <property type="entry name" value="UDP-Glycosyltransferase/glycogen phosphorylase"/>
    <property type="match status" value="1"/>
</dbReference>
<dbReference type="EC" id="2.4.1.227" evidence="10"/>
<comment type="catalytic activity">
    <reaction evidence="10">
        <text>di-trans,octa-cis-undecaprenyl diphospho-N-acetyl-alpha-D-muramoyl-L-alanyl-D-glutamyl-meso-2,6-diaminopimeloyl-D-alanyl-D-alanine + UDP-N-acetyl-alpha-D-glucosamine = di-trans,octa-cis-undecaprenyl diphospho-[N-acetyl-alpha-D-glucosaminyl-(1-&gt;4)]-N-acetyl-alpha-D-muramoyl-L-alanyl-D-glutamyl-meso-2,6-diaminopimeloyl-D-alanyl-D-alanine + UDP + H(+)</text>
        <dbReference type="Rhea" id="RHEA:31227"/>
        <dbReference type="ChEBI" id="CHEBI:15378"/>
        <dbReference type="ChEBI" id="CHEBI:57705"/>
        <dbReference type="ChEBI" id="CHEBI:58223"/>
        <dbReference type="ChEBI" id="CHEBI:61387"/>
        <dbReference type="ChEBI" id="CHEBI:61388"/>
        <dbReference type="EC" id="2.4.1.227"/>
    </reaction>
</comment>
<evidence type="ECO:0000313" key="14">
    <source>
        <dbReference type="Proteomes" id="UP001157133"/>
    </source>
</evidence>
<reference evidence="13 14" key="1">
    <citation type="submission" date="2023-03" db="EMBL/GenBank/DDBJ databases">
        <title>Draft genome sequence of Thalassotalea eurytherma JCM 18482T.</title>
        <authorList>
            <person name="Sawabe T."/>
        </authorList>
    </citation>
    <scope>NUCLEOTIDE SEQUENCE [LARGE SCALE GENOMIC DNA]</scope>
    <source>
        <strain evidence="13 14">JCM 18482</strain>
    </source>
</reference>
<dbReference type="Pfam" id="PF04101">
    <property type="entry name" value="Glyco_tran_28_C"/>
    <property type="match status" value="1"/>
</dbReference>
<keyword evidence="1 10" id="KW-1003">Cell membrane</keyword>
<dbReference type="InterPro" id="IPR006009">
    <property type="entry name" value="GlcNAc_MurG"/>
</dbReference>
<keyword evidence="5 10" id="KW-0133">Cell shape</keyword>
<evidence type="ECO:0000256" key="2">
    <source>
        <dbReference type="ARBA" id="ARBA00022618"/>
    </source>
</evidence>
<feature type="domain" description="Glycosyltransferase family 28 N-terminal" evidence="11">
    <location>
        <begin position="7"/>
        <end position="144"/>
    </location>
</feature>
<dbReference type="PANTHER" id="PTHR21015:SF22">
    <property type="entry name" value="GLYCOSYLTRANSFERASE"/>
    <property type="match status" value="1"/>
</dbReference>
<accession>A0ABQ6H250</accession>
<keyword evidence="7 10" id="KW-0472">Membrane</keyword>
<dbReference type="HAMAP" id="MF_00033">
    <property type="entry name" value="MurG"/>
    <property type="match status" value="1"/>
</dbReference>
<dbReference type="Proteomes" id="UP001157133">
    <property type="component" value="Unassembled WGS sequence"/>
</dbReference>
<feature type="binding site" evidence="10">
    <location>
        <position position="126"/>
    </location>
    <ligand>
        <name>UDP-N-acetyl-alpha-D-glucosamine</name>
        <dbReference type="ChEBI" id="CHEBI:57705"/>
    </ligand>
</feature>
<feature type="binding site" evidence="10">
    <location>
        <begin position="266"/>
        <end position="271"/>
    </location>
    <ligand>
        <name>UDP-N-acetyl-alpha-D-glucosamine</name>
        <dbReference type="ChEBI" id="CHEBI:57705"/>
    </ligand>
</feature>
<keyword evidence="4 10" id="KW-0808">Transferase</keyword>
<evidence type="ECO:0000259" key="11">
    <source>
        <dbReference type="Pfam" id="PF03033"/>
    </source>
</evidence>
<keyword evidence="8 10" id="KW-0131">Cell cycle</keyword>
<organism evidence="13 14">
    <name type="scientific">Thalassotalea eurytherma</name>
    <dbReference type="NCBI Taxonomy" id="1144278"/>
    <lineage>
        <taxon>Bacteria</taxon>
        <taxon>Pseudomonadati</taxon>
        <taxon>Pseudomonadota</taxon>
        <taxon>Gammaproteobacteria</taxon>
        <taxon>Alteromonadales</taxon>
        <taxon>Colwelliaceae</taxon>
        <taxon>Thalassotalea</taxon>
    </lineage>
</organism>
<proteinExistence type="inferred from homology"/>
<comment type="caution">
    <text evidence="13">The sequence shown here is derived from an EMBL/GenBank/DDBJ whole genome shotgun (WGS) entry which is preliminary data.</text>
</comment>
<dbReference type="Pfam" id="PF03033">
    <property type="entry name" value="Glyco_transf_28"/>
    <property type="match status" value="1"/>
</dbReference>
<dbReference type="EMBL" id="BSSU01000005">
    <property type="protein sequence ID" value="GLX81604.1"/>
    <property type="molecule type" value="Genomic_DNA"/>
</dbReference>
<evidence type="ECO:0000259" key="12">
    <source>
        <dbReference type="Pfam" id="PF04101"/>
    </source>
</evidence>
<evidence type="ECO:0000256" key="10">
    <source>
        <dbReference type="HAMAP-Rule" id="MF_00033"/>
    </source>
</evidence>
<name>A0ABQ6H250_9GAMM</name>
<dbReference type="InterPro" id="IPR007235">
    <property type="entry name" value="Glyco_trans_28_C"/>
</dbReference>
<evidence type="ECO:0000313" key="13">
    <source>
        <dbReference type="EMBL" id="GLX81604.1"/>
    </source>
</evidence>
<comment type="similarity">
    <text evidence="10">Belongs to the glycosyltransferase 28 family. MurG subfamily.</text>
</comment>
<feature type="binding site" evidence="10">
    <location>
        <position position="165"/>
    </location>
    <ligand>
        <name>UDP-N-acetyl-alpha-D-glucosamine</name>
        <dbReference type="ChEBI" id="CHEBI:57705"/>
    </ligand>
</feature>
<dbReference type="NCBIfam" id="TIGR01133">
    <property type="entry name" value="murG"/>
    <property type="match status" value="1"/>
</dbReference>
<evidence type="ECO:0000256" key="1">
    <source>
        <dbReference type="ARBA" id="ARBA00022475"/>
    </source>
</evidence>
<dbReference type="PANTHER" id="PTHR21015">
    <property type="entry name" value="UDP-N-ACETYLGLUCOSAMINE--N-ACETYLMURAMYL-(PENTAPEPTIDE) PYROPHOSPHORYL-UNDECAPRENOL N-ACETYLGLUCOSAMINE TRANSFERASE 1"/>
    <property type="match status" value="1"/>
</dbReference>
<sequence>MAKRPTILIMAGGTGGHIFPGIAVAQLLEAKGWHVHWLGTSDRMEAQIVPQHGYDISFINIAGIRNKRFIELLKAPFKIMQSVIQSCKVISSVKPDVVLGMGGYASAPGGVAAWLMSKPLVLHEQNAVAGMTNRYLAKIASKVLAAFPGAFAHSKKAMIVGNPLRKDIVDLVPSIPEQASETKKVLVVGGSLGAKILNDTVPQSLTQIKVQNIKVWHQSGKGHLSSVQTAYANSGLDQDNIKVTEFIDDMAAAYQWADVVICRAGALTVSELAMAATPAIFVPLPHAVDDHQTKNAMYLVDRGAAKLLPQKDLTSTQLAQMLNSLFISDKVVESMSKAAHDAAHADATIRVADICAGFYKE</sequence>
<evidence type="ECO:0000256" key="9">
    <source>
        <dbReference type="ARBA" id="ARBA00023316"/>
    </source>
</evidence>
<keyword evidence="6 10" id="KW-0573">Peptidoglycan synthesis</keyword>
<feature type="binding site" evidence="10">
    <location>
        <position position="292"/>
    </location>
    <ligand>
        <name>UDP-N-acetyl-alpha-D-glucosamine</name>
        <dbReference type="ChEBI" id="CHEBI:57705"/>
    </ligand>
</feature>
<keyword evidence="9 10" id="KW-0961">Cell wall biogenesis/degradation</keyword>
<evidence type="ECO:0000256" key="8">
    <source>
        <dbReference type="ARBA" id="ARBA00023306"/>
    </source>
</evidence>
<keyword evidence="14" id="KW-1185">Reference proteome</keyword>
<evidence type="ECO:0000256" key="5">
    <source>
        <dbReference type="ARBA" id="ARBA00022960"/>
    </source>
</evidence>
<comment type="function">
    <text evidence="10">Cell wall formation. Catalyzes the transfer of a GlcNAc subunit on undecaprenyl-pyrophosphoryl-MurNAc-pentapeptide (lipid intermediate I) to form undecaprenyl-pyrophosphoryl-MurNAc-(pentapeptide)GlcNAc (lipid intermediate II).</text>
</comment>
<dbReference type="GO" id="GO:0016740">
    <property type="term" value="F:transferase activity"/>
    <property type="evidence" value="ECO:0007669"/>
    <property type="project" value="UniProtKB-KW"/>
</dbReference>
<dbReference type="InterPro" id="IPR004276">
    <property type="entry name" value="GlycoTrans_28_N"/>
</dbReference>
<keyword evidence="2 10" id="KW-0132">Cell division</keyword>
<evidence type="ECO:0000256" key="6">
    <source>
        <dbReference type="ARBA" id="ARBA00022984"/>
    </source>
</evidence>
<comment type="pathway">
    <text evidence="10">Cell wall biogenesis; peptidoglycan biosynthesis.</text>
</comment>
<feature type="binding site" evidence="10">
    <location>
        <position position="247"/>
    </location>
    <ligand>
        <name>UDP-N-acetyl-alpha-D-glucosamine</name>
        <dbReference type="ChEBI" id="CHEBI:57705"/>
    </ligand>
</feature>
<dbReference type="CDD" id="cd03785">
    <property type="entry name" value="GT28_MurG"/>
    <property type="match status" value="1"/>
</dbReference>
<feature type="domain" description="Glycosyl transferase family 28 C-terminal" evidence="12">
    <location>
        <begin position="185"/>
        <end position="347"/>
    </location>
</feature>
<comment type="subcellular location">
    <subcellularLocation>
        <location evidence="10">Cell membrane</location>
        <topology evidence="10">Peripheral membrane protein</topology>
        <orientation evidence="10">Cytoplasmic side</orientation>
    </subcellularLocation>
</comment>
<evidence type="ECO:0000256" key="7">
    <source>
        <dbReference type="ARBA" id="ARBA00023136"/>
    </source>
</evidence>
<dbReference type="Gene3D" id="3.40.50.2000">
    <property type="entry name" value="Glycogen Phosphorylase B"/>
    <property type="match status" value="2"/>
</dbReference>
<feature type="binding site" evidence="10">
    <location>
        <position position="191"/>
    </location>
    <ligand>
        <name>UDP-N-acetyl-alpha-D-glucosamine</name>
        <dbReference type="ChEBI" id="CHEBI:57705"/>
    </ligand>
</feature>
<protein>
    <recommendedName>
        <fullName evidence="10">UDP-N-acetylglucosamine--N-acetylmuramyl-(pentapeptide) pyrophosphoryl-undecaprenol N-acetylglucosamine transferase</fullName>
        <ecNumber evidence="10">2.4.1.227</ecNumber>
    </recommendedName>
    <alternativeName>
        <fullName evidence="10">Undecaprenyl-PP-MurNAc-pentapeptide-UDPGlcNAc GlcNAc transferase</fullName>
    </alternativeName>
</protein>
<evidence type="ECO:0000256" key="4">
    <source>
        <dbReference type="ARBA" id="ARBA00022679"/>
    </source>
</evidence>
<feature type="binding site" evidence="10">
    <location>
        <begin position="14"/>
        <end position="16"/>
    </location>
    <ligand>
        <name>UDP-N-acetyl-alpha-D-glucosamine</name>
        <dbReference type="ChEBI" id="CHEBI:57705"/>
    </ligand>
</feature>
<evidence type="ECO:0000256" key="3">
    <source>
        <dbReference type="ARBA" id="ARBA00022676"/>
    </source>
</evidence>
<dbReference type="RefSeq" id="WP_284206945.1">
    <property type="nucleotide sequence ID" value="NZ_BSSU01000005.1"/>
</dbReference>